<comment type="caution">
    <text evidence="2">The sequence shown here is derived from an EMBL/GenBank/DDBJ whole genome shotgun (WGS) entry which is preliminary data.</text>
</comment>
<dbReference type="Proteomes" id="UP000036270">
    <property type="component" value="Unassembled WGS sequence"/>
</dbReference>
<proteinExistence type="predicted"/>
<dbReference type="SUPFAM" id="SSF81901">
    <property type="entry name" value="HCP-like"/>
    <property type="match status" value="2"/>
</dbReference>
<organism evidence="2 3">
    <name type="scientific">Muribacter muris</name>
    <dbReference type="NCBI Taxonomy" id="67855"/>
    <lineage>
        <taxon>Bacteria</taxon>
        <taxon>Pseudomonadati</taxon>
        <taxon>Pseudomonadota</taxon>
        <taxon>Gammaproteobacteria</taxon>
        <taxon>Pasteurellales</taxon>
        <taxon>Pasteurellaceae</taxon>
        <taxon>Muribacter</taxon>
    </lineage>
</organism>
<accession>A0A0J5P1L8</accession>
<dbReference type="InterPro" id="IPR011990">
    <property type="entry name" value="TPR-like_helical_dom_sf"/>
</dbReference>
<dbReference type="InterPro" id="IPR050767">
    <property type="entry name" value="Sel1_AlgK"/>
</dbReference>
<evidence type="ECO:0000259" key="1">
    <source>
        <dbReference type="Pfam" id="PF19933"/>
    </source>
</evidence>
<dbReference type="Gene3D" id="1.25.40.10">
    <property type="entry name" value="Tetratricopeptide repeat domain"/>
    <property type="match status" value="1"/>
</dbReference>
<dbReference type="InterPro" id="IPR045653">
    <property type="entry name" value="DUF6396"/>
</dbReference>
<sequence length="382" mass="43494">MKVIKGLFIILVLGVLGLLGLKRYLDCNPIHLGGTGTAIPAYCNAQVKVSETTMTKRDKLMYSERFERENQFSCRYEYKPPLSAETQVLYEYALYQDLHNMWTGKKNDEVWLNAAVYYRIAAANGDYKANIRLQYLLKTGRVSYSGQRLWSEDLVNDLNKQLAEQLLATAYYNLQGNVEQGYGVAGTDGTRWALLHRAAELGSREAQYVLGELIRGLNNDETEAFRRDLTKRLFQCASEQGEPSASLYLGIMYKREKNFTKALETFHQGAKNGSDSSARRLSVAFDGKREDDKQDIYFLNLSIDLERAKRYEMIGQYLSRNKHLQPKVPDLDEIVPLPPAELPAWDGKIAFQRWFEGESPEKPNEALVKKLAAQAGLDWETG</sequence>
<feature type="non-terminal residue" evidence="2">
    <location>
        <position position="382"/>
    </location>
</feature>
<protein>
    <recommendedName>
        <fullName evidence="1">DUF6396 domain-containing protein</fullName>
    </recommendedName>
</protein>
<dbReference type="PANTHER" id="PTHR11102:SF160">
    <property type="entry name" value="ERAD-ASSOCIATED E3 UBIQUITIN-PROTEIN LIGASE COMPONENT HRD3"/>
    <property type="match status" value="1"/>
</dbReference>
<feature type="domain" description="DUF6396" evidence="1">
    <location>
        <begin position="277"/>
        <end position="382"/>
    </location>
</feature>
<evidence type="ECO:0000313" key="2">
    <source>
        <dbReference type="EMBL" id="KMK50408.1"/>
    </source>
</evidence>
<name>A0A0J5P1L8_9PAST</name>
<dbReference type="EMBL" id="JWIZ01000124">
    <property type="protein sequence ID" value="KMK50408.1"/>
    <property type="molecule type" value="Genomic_DNA"/>
</dbReference>
<dbReference type="STRING" id="67855.RO21_12010"/>
<keyword evidence="3" id="KW-1185">Reference proteome</keyword>
<dbReference type="RefSeq" id="WP_047978018.1">
    <property type="nucleotide sequence ID" value="NZ_JWIZ01000124.1"/>
</dbReference>
<dbReference type="Pfam" id="PF19933">
    <property type="entry name" value="DUF6396"/>
    <property type="match status" value="1"/>
</dbReference>
<dbReference type="PANTHER" id="PTHR11102">
    <property type="entry name" value="SEL-1-LIKE PROTEIN"/>
    <property type="match status" value="1"/>
</dbReference>
<gene>
    <name evidence="2" type="ORF">RO21_12010</name>
</gene>
<reference evidence="2 3" key="1">
    <citation type="submission" date="2014-12" db="EMBL/GenBank/DDBJ databases">
        <title>Reclassification of Actinobacillus muris as Muribacter muris.</title>
        <authorList>
            <person name="Christensen H."/>
            <person name="Nicklas W."/>
            <person name="Bisgaard M."/>
        </authorList>
    </citation>
    <scope>NUCLEOTIDE SEQUENCE [LARGE SCALE GENOMIC DNA]</scope>
    <source>
        <strain evidence="2 3">Ackerman80-443D</strain>
    </source>
</reference>
<evidence type="ECO:0000313" key="3">
    <source>
        <dbReference type="Proteomes" id="UP000036270"/>
    </source>
</evidence>
<dbReference type="AlphaFoldDB" id="A0A0J5P1L8"/>